<comment type="caution">
    <text evidence="1">The sequence shown here is derived from an EMBL/GenBank/DDBJ whole genome shotgun (WGS) entry which is preliminary data.</text>
</comment>
<proteinExistence type="predicted"/>
<name>A0ACB9H3X8_CICIN</name>
<gene>
    <name evidence="1" type="ORF">L2E82_02679</name>
</gene>
<accession>A0ACB9H3X8</accession>
<organism evidence="1 2">
    <name type="scientific">Cichorium intybus</name>
    <name type="common">Chicory</name>
    <dbReference type="NCBI Taxonomy" id="13427"/>
    <lineage>
        <taxon>Eukaryota</taxon>
        <taxon>Viridiplantae</taxon>
        <taxon>Streptophyta</taxon>
        <taxon>Embryophyta</taxon>
        <taxon>Tracheophyta</taxon>
        <taxon>Spermatophyta</taxon>
        <taxon>Magnoliopsida</taxon>
        <taxon>eudicotyledons</taxon>
        <taxon>Gunneridae</taxon>
        <taxon>Pentapetalae</taxon>
        <taxon>asterids</taxon>
        <taxon>campanulids</taxon>
        <taxon>Asterales</taxon>
        <taxon>Asteraceae</taxon>
        <taxon>Cichorioideae</taxon>
        <taxon>Cichorieae</taxon>
        <taxon>Cichoriinae</taxon>
        <taxon>Cichorium</taxon>
    </lineage>
</organism>
<dbReference type="Proteomes" id="UP001055811">
    <property type="component" value="Linkage Group LG01"/>
</dbReference>
<keyword evidence="2" id="KW-1185">Reference proteome</keyword>
<protein>
    <submittedName>
        <fullName evidence="1">Uncharacterized protein</fullName>
    </submittedName>
</protein>
<evidence type="ECO:0000313" key="1">
    <source>
        <dbReference type="EMBL" id="KAI3789875.1"/>
    </source>
</evidence>
<dbReference type="EMBL" id="CM042009">
    <property type="protein sequence ID" value="KAI3789875.1"/>
    <property type="molecule type" value="Genomic_DNA"/>
</dbReference>
<reference evidence="2" key="1">
    <citation type="journal article" date="2022" name="Mol. Ecol. Resour.">
        <title>The genomes of chicory, endive, great burdock and yacon provide insights into Asteraceae palaeo-polyploidization history and plant inulin production.</title>
        <authorList>
            <person name="Fan W."/>
            <person name="Wang S."/>
            <person name="Wang H."/>
            <person name="Wang A."/>
            <person name="Jiang F."/>
            <person name="Liu H."/>
            <person name="Zhao H."/>
            <person name="Xu D."/>
            <person name="Zhang Y."/>
        </authorList>
    </citation>
    <scope>NUCLEOTIDE SEQUENCE [LARGE SCALE GENOMIC DNA]</scope>
    <source>
        <strain evidence="2">cv. Punajuju</strain>
    </source>
</reference>
<reference evidence="1 2" key="2">
    <citation type="journal article" date="2022" name="Mol. Ecol. Resour.">
        <title>The genomes of chicory, endive, great burdock and yacon provide insights into Asteraceae paleo-polyploidization history and plant inulin production.</title>
        <authorList>
            <person name="Fan W."/>
            <person name="Wang S."/>
            <person name="Wang H."/>
            <person name="Wang A."/>
            <person name="Jiang F."/>
            <person name="Liu H."/>
            <person name="Zhao H."/>
            <person name="Xu D."/>
            <person name="Zhang Y."/>
        </authorList>
    </citation>
    <scope>NUCLEOTIDE SEQUENCE [LARGE SCALE GENOMIC DNA]</scope>
    <source>
        <strain evidence="2">cv. Punajuju</strain>
        <tissue evidence="1">Leaves</tissue>
    </source>
</reference>
<evidence type="ECO:0000313" key="2">
    <source>
        <dbReference type="Proteomes" id="UP001055811"/>
    </source>
</evidence>
<sequence>MSSFSRSLLQTYNHKQEIPSVTVSFPLFTVYSLLLHSSILNISCVSHGAEVRKENPFPMTQKDGVVIKTNVVEAPSAHGRPIFSFNYGSRKNFPSKWDNAEKWLINGHESPAHGVMKSADFVPKQQETHEKTGAFSDDEKMATSCILKAPKIVSLDHHHCSSDTAFNGVSALESEISDMLLKDKFTDKVAPMEAKNRDTGTEMTPVGTGSPTTSLKSRSPPRHNTPATKLGQLGLTNQGSSLDIGELQEWHLAKLQPRTLFDVITSKWSSREDEEDDVSKSLRYSEMKDESLESISGPRPSAWEEEEKSEYCVRYQMEEAKIQAWVNLQKAKVEAESRKLEVKIQKMRSKYEEKLMRKMIVVDRKAEELRAAAQVEHSEQVRKMSTKSNNTMNLDRSAHFSSNGGSCVCFTRN</sequence>